<protein>
    <submittedName>
        <fullName evidence="3">SPFH domain-containing protein</fullName>
    </submittedName>
</protein>
<dbReference type="InterPro" id="IPR035445">
    <property type="entry name" value="GYF-like_dom_sf"/>
</dbReference>
<dbReference type="PANTHER" id="PTHR37826:SF2">
    <property type="entry name" value="ZINC-RIBBON DOMAIN-CONTAINING PROTEIN"/>
    <property type="match status" value="1"/>
</dbReference>
<dbReference type="RefSeq" id="WP_349245590.1">
    <property type="nucleotide sequence ID" value="NZ_JASCXX010000017.1"/>
</dbReference>
<name>A0AAW6U3L7_9BACT</name>
<dbReference type="Pfam" id="PF13421">
    <property type="entry name" value="Band_7_1"/>
    <property type="match status" value="1"/>
</dbReference>
<dbReference type="InterPro" id="IPR036013">
    <property type="entry name" value="Band_7/SPFH_dom_sf"/>
</dbReference>
<dbReference type="Gene3D" id="3.30.479.30">
    <property type="entry name" value="Band 7 domain"/>
    <property type="match status" value="1"/>
</dbReference>
<evidence type="ECO:0000259" key="2">
    <source>
        <dbReference type="Pfam" id="PF14237"/>
    </source>
</evidence>
<dbReference type="Gene3D" id="3.30.1490.40">
    <property type="match status" value="1"/>
</dbReference>
<dbReference type="Pfam" id="PF14237">
    <property type="entry name" value="GYF_2"/>
    <property type="match status" value="1"/>
</dbReference>
<sequence>MGLFDKIRGEFIDIIEWTDSSADTIVYRFGRHDNEIKMGARLTVREAQKAIFVNKGQIADVFEPGMYTLETDNLPILSTLMGWRHGFHSPFKAEVYFINMRRFTDLKWGTKHPITLRDAEFGPVRLRAFGTYVMRVRDPQVLLREIVGTDGHFTTGEITDQLRNLIVSRFADILAESKIPVLDLAANYEELGQFVTERIKQEFANYGLELTTMLVENISLPPTVEEALDKRTSMGAIGDLHKYTQFQAANAMEEAAKNPSGMAGGGMGMGMGFAMANQMGQAMADQGTAPPPLPQSGPFYAALEGQQAGPFDLAAMQQHIESGRLTPQTLVWRKGMAGWVAAEHVKELKRLFDGPPPLP</sequence>
<proteinExistence type="predicted"/>
<accession>A0AAW6U3L7</accession>
<gene>
    <name evidence="3" type="ORF">QJ522_14065</name>
</gene>
<evidence type="ECO:0000259" key="1">
    <source>
        <dbReference type="Pfam" id="PF13421"/>
    </source>
</evidence>
<dbReference type="PANTHER" id="PTHR37826">
    <property type="entry name" value="FLOTILLIN BAND_7_5 DOMAIN PROTEIN"/>
    <property type="match status" value="1"/>
</dbReference>
<keyword evidence="4" id="KW-1185">Reference proteome</keyword>
<dbReference type="SUPFAM" id="SSF117892">
    <property type="entry name" value="Band 7/SPFH domain"/>
    <property type="match status" value="1"/>
</dbReference>
<dbReference type="Proteomes" id="UP001431776">
    <property type="component" value="Unassembled WGS sequence"/>
</dbReference>
<reference evidence="3" key="1">
    <citation type="submission" date="2023-05" db="EMBL/GenBank/DDBJ databases">
        <title>Anaerotaeda fermentans gen. nov., sp. nov., a novel anaerobic planctomycete of the new family within the order Sedimentisphaerales isolated from Taman Peninsula, Russia.</title>
        <authorList>
            <person name="Khomyakova M.A."/>
            <person name="Merkel A.Y."/>
            <person name="Slobodkin A.I."/>
        </authorList>
    </citation>
    <scope>NUCLEOTIDE SEQUENCE</scope>
    <source>
        <strain evidence="3">M17dextr</strain>
    </source>
</reference>
<evidence type="ECO:0000313" key="3">
    <source>
        <dbReference type="EMBL" id="MDI6450181.1"/>
    </source>
</evidence>
<dbReference type="InterPro" id="IPR033880">
    <property type="entry name" value="SPFH_YdjI"/>
</dbReference>
<comment type="caution">
    <text evidence="3">The sequence shown here is derived from an EMBL/GenBank/DDBJ whole genome shotgun (WGS) entry which is preliminary data.</text>
</comment>
<organism evidence="3 4">
    <name type="scientific">Anaerobaca lacustris</name>
    <dbReference type="NCBI Taxonomy" id="3044600"/>
    <lineage>
        <taxon>Bacteria</taxon>
        <taxon>Pseudomonadati</taxon>
        <taxon>Planctomycetota</taxon>
        <taxon>Phycisphaerae</taxon>
        <taxon>Sedimentisphaerales</taxon>
        <taxon>Anaerobacaceae</taxon>
        <taxon>Anaerobaca</taxon>
    </lineage>
</organism>
<feature type="domain" description="GYF" evidence="2">
    <location>
        <begin position="300"/>
        <end position="348"/>
    </location>
</feature>
<dbReference type="AlphaFoldDB" id="A0AAW6U3L7"/>
<feature type="domain" description="SPFH" evidence="1">
    <location>
        <begin position="26"/>
        <end position="235"/>
    </location>
</feature>
<dbReference type="CDD" id="cd03408">
    <property type="entry name" value="SPFH_like_u1"/>
    <property type="match status" value="1"/>
</dbReference>
<dbReference type="InterPro" id="IPR025640">
    <property type="entry name" value="GYF_2"/>
</dbReference>
<evidence type="ECO:0000313" key="4">
    <source>
        <dbReference type="Proteomes" id="UP001431776"/>
    </source>
</evidence>
<dbReference type="EMBL" id="JASCXX010000017">
    <property type="protein sequence ID" value="MDI6450181.1"/>
    <property type="molecule type" value="Genomic_DNA"/>
</dbReference>